<keyword evidence="4" id="KW-1185">Reference proteome</keyword>
<feature type="chain" id="PRO_5020311753" evidence="1">
    <location>
        <begin position="29"/>
        <end position="337"/>
    </location>
</feature>
<name>A0A4R3K2B9_9FIRM</name>
<keyword evidence="3" id="KW-0030">Aminoacyl-tRNA synthetase</keyword>
<dbReference type="Pfam" id="PF03537">
    <property type="entry name" value="Glyco_hydro_114"/>
    <property type="match status" value="1"/>
</dbReference>
<protein>
    <submittedName>
        <fullName evidence="3">Cysteinyl-tRNA synthetase</fullName>
    </submittedName>
</protein>
<dbReference type="InterPro" id="IPR004352">
    <property type="entry name" value="GH114_TIM-barrel"/>
</dbReference>
<evidence type="ECO:0000313" key="3">
    <source>
        <dbReference type="EMBL" id="TCS76228.1"/>
    </source>
</evidence>
<comment type="caution">
    <text evidence="3">The sequence shown here is derived from an EMBL/GenBank/DDBJ whole genome shotgun (WGS) entry which is preliminary data.</text>
</comment>
<evidence type="ECO:0000313" key="4">
    <source>
        <dbReference type="Proteomes" id="UP000295188"/>
    </source>
</evidence>
<feature type="domain" description="Glycoside-hydrolase family GH114 TIM-barrel" evidence="2">
    <location>
        <begin position="244"/>
        <end position="334"/>
    </location>
</feature>
<reference evidence="3 4" key="1">
    <citation type="submission" date="2019-03" db="EMBL/GenBank/DDBJ databases">
        <title>Genomic Encyclopedia of Type Strains, Phase IV (KMG-IV): sequencing the most valuable type-strain genomes for metagenomic binning, comparative biology and taxonomic classification.</title>
        <authorList>
            <person name="Goeker M."/>
        </authorList>
    </citation>
    <scope>NUCLEOTIDE SEQUENCE [LARGE SCALE GENOMIC DNA]</scope>
    <source>
        <strain evidence="3 4">DSM 20467</strain>
    </source>
</reference>
<dbReference type="Proteomes" id="UP000295188">
    <property type="component" value="Unassembled WGS sequence"/>
</dbReference>
<dbReference type="InterPro" id="IPR013785">
    <property type="entry name" value="Aldolase_TIM"/>
</dbReference>
<dbReference type="SUPFAM" id="SSF51445">
    <property type="entry name" value="(Trans)glycosidases"/>
    <property type="match status" value="1"/>
</dbReference>
<dbReference type="PRINTS" id="PR01545">
    <property type="entry name" value="THEMAYE10DUF"/>
</dbReference>
<dbReference type="PANTHER" id="PTHR35882:SF3">
    <property type="entry name" value="GLYCOSIDE-HYDROLASE FAMILY GH114 TIM-BARREL DOMAIN-CONTAINING PROTEIN"/>
    <property type="match status" value="1"/>
</dbReference>
<dbReference type="Gene3D" id="3.20.20.70">
    <property type="entry name" value="Aldolase class I"/>
    <property type="match status" value="2"/>
</dbReference>
<accession>A0A4R3K2B9</accession>
<sequence>MQCNMRKKILACAVVFALMIASFTNCKANDPKEDDESAPYFYRAKMIDFISDLSSYARSKNSNFALITNNGLDLYQKDQVPDGYAQRLLDAVGGALIEGAQYNWDDNHDGGVATSKKTKKYIADDTAVLHANNKPVFSADYCGKDPQKAATAVKENAKNNIATFPARYKELTSLEYVNLEKFTKNRDINTLNDVQTFAFLLNPDKFANKADYLNALKNSPTDLLIIDLYYDDKPLTPEDLSSLKIKADGHKRLVYSYMSIGEAENYRYYWQKSWSKKLPDWIIGKNDEWEGDYPVKYWAKEWQKIIYGTPDAYLDKILTAGFDGAFLDIVDGYENFE</sequence>
<dbReference type="EMBL" id="SMAA01000023">
    <property type="protein sequence ID" value="TCS76228.1"/>
    <property type="molecule type" value="Genomic_DNA"/>
</dbReference>
<organism evidence="3 4">
    <name type="scientific">Pectinatus cerevisiiphilus</name>
    <dbReference type="NCBI Taxonomy" id="86956"/>
    <lineage>
        <taxon>Bacteria</taxon>
        <taxon>Bacillati</taxon>
        <taxon>Bacillota</taxon>
        <taxon>Negativicutes</taxon>
        <taxon>Selenomonadales</taxon>
        <taxon>Selenomonadaceae</taxon>
        <taxon>Pectinatus</taxon>
    </lineage>
</organism>
<evidence type="ECO:0000256" key="1">
    <source>
        <dbReference type="SAM" id="SignalP"/>
    </source>
</evidence>
<dbReference type="RefSeq" id="WP_132551415.1">
    <property type="nucleotide sequence ID" value="NZ_SMAA01000023.1"/>
</dbReference>
<feature type="signal peptide" evidence="1">
    <location>
        <begin position="1"/>
        <end position="28"/>
    </location>
</feature>
<dbReference type="PANTHER" id="PTHR35882">
    <property type="entry name" value="PELA"/>
    <property type="match status" value="1"/>
</dbReference>
<keyword evidence="1" id="KW-0732">Signal</keyword>
<evidence type="ECO:0000259" key="2">
    <source>
        <dbReference type="Pfam" id="PF03537"/>
    </source>
</evidence>
<dbReference type="InterPro" id="IPR016062">
    <property type="entry name" value="TM1410-rel"/>
</dbReference>
<gene>
    <name evidence="3" type="ORF">EDC37_12310</name>
</gene>
<dbReference type="AlphaFoldDB" id="A0A4R3K2B9"/>
<dbReference type="InterPro" id="IPR017853">
    <property type="entry name" value="GH"/>
</dbReference>
<proteinExistence type="predicted"/>
<keyword evidence="3" id="KW-0436">Ligase</keyword>
<dbReference type="GO" id="GO:0004812">
    <property type="term" value="F:aminoacyl-tRNA ligase activity"/>
    <property type="evidence" value="ECO:0007669"/>
    <property type="project" value="UniProtKB-KW"/>
</dbReference>
<dbReference type="OrthoDB" id="30037at2"/>